<organism evidence="2 3">
    <name type="scientific">Vibrio rotiferianus</name>
    <dbReference type="NCBI Taxonomy" id="190895"/>
    <lineage>
        <taxon>Bacteria</taxon>
        <taxon>Pseudomonadati</taxon>
        <taxon>Pseudomonadota</taxon>
        <taxon>Gammaproteobacteria</taxon>
        <taxon>Vibrionales</taxon>
        <taxon>Vibrionaceae</taxon>
        <taxon>Vibrio</taxon>
    </lineage>
</organism>
<dbReference type="Proteomes" id="UP000180133">
    <property type="component" value="Unassembled WGS sequence"/>
</dbReference>
<reference evidence="2 3" key="1">
    <citation type="submission" date="2016-09" db="EMBL/GenBank/DDBJ databases">
        <title>Isolation, identification and antibiotic sensitivity analysis of bacterial pathogen from juvenile Hippocampus erectus with tail-rotted disease.</title>
        <authorList>
            <person name="Yang Q."/>
        </authorList>
    </citation>
    <scope>NUCLEOTIDE SEQUENCE [LARGE SCALE GENOMIC DNA]</scope>
    <source>
        <strain evidence="2 3">HM-10</strain>
    </source>
</reference>
<comment type="caution">
    <text evidence="2">The sequence shown here is derived from an EMBL/GenBank/DDBJ whole genome shotgun (WGS) entry which is preliminary data.</text>
</comment>
<dbReference type="InterPro" id="IPR040788">
    <property type="entry name" value="HEPN_MAE_28990"/>
</dbReference>
<proteinExistence type="predicted"/>
<feature type="domain" description="MAE-28990/MAE-18760-like HEPN" evidence="1">
    <location>
        <begin position="7"/>
        <end position="207"/>
    </location>
</feature>
<name>A0ABX3D467_9VIBR</name>
<protein>
    <recommendedName>
        <fullName evidence="1">MAE-28990/MAE-18760-like HEPN domain-containing protein</fullName>
    </recommendedName>
</protein>
<evidence type="ECO:0000313" key="2">
    <source>
        <dbReference type="EMBL" id="OHY89360.1"/>
    </source>
</evidence>
<dbReference type="Pfam" id="PF18737">
    <property type="entry name" value="HEPN_MAE_28990"/>
    <property type="match status" value="1"/>
</dbReference>
<sequence>MLPIKIDYRERLDEADKLLAHISSLTESGGVVESSIIKSSYILLLYNNLEATVSSSIAYLHDNASVCKYGELSEELKEIYADFYHHNISRKNVKSHLDNTSSGEFKFPSYEEFCKKNTIFSGNIDVRALNDFNKKYGVGRLDLRGKTPENILVIKNKRNKLAHGEEPFRKSCRSYTIAELQELGDSLKRLLDKFIELIDTYVSEERFKA</sequence>
<keyword evidence="3" id="KW-1185">Reference proteome</keyword>
<gene>
    <name evidence="2" type="ORF">BI375_23765</name>
</gene>
<dbReference type="EMBL" id="MKFT01000051">
    <property type="protein sequence ID" value="OHY89360.1"/>
    <property type="molecule type" value="Genomic_DNA"/>
</dbReference>
<evidence type="ECO:0000313" key="3">
    <source>
        <dbReference type="Proteomes" id="UP000180133"/>
    </source>
</evidence>
<dbReference type="RefSeq" id="WP_071236670.1">
    <property type="nucleotide sequence ID" value="NZ_KV861355.1"/>
</dbReference>
<evidence type="ECO:0000259" key="1">
    <source>
        <dbReference type="Pfam" id="PF18737"/>
    </source>
</evidence>
<accession>A0ABX3D467</accession>